<protein>
    <recommendedName>
        <fullName evidence="4">ParA family protein</fullName>
    </recommendedName>
</protein>
<dbReference type="InterPro" id="IPR027417">
    <property type="entry name" value="P-loop_NTPase"/>
</dbReference>
<evidence type="ECO:0008006" key="4">
    <source>
        <dbReference type="Google" id="ProtNLM"/>
    </source>
</evidence>
<dbReference type="RefSeq" id="WP_378516929.1">
    <property type="nucleotide sequence ID" value="NZ_CBCSDI010000028.1"/>
</dbReference>
<comment type="caution">
    <text evidence="2">The sequence shown here is derived from an EMBL/GenBank/DDBJ whole genome shotgun (WGS) entry which is preliminary data.</text>
</comment>
<evidence type="ECO:0000313" key="3">
    <source>
        <dbReference type="Proteomes" id="UP001589698"/>
    </source>
</evidence>
<organism evidence="2 3">
    <name type="scientific">Nocardioides zeicaulis</name>
    <dbReference type="NCBI Taxonomy" id="1776857"/>
    <lineage>
        <taxon>Bacteria</taxon>
        <taxon>Bacillati</taxon>
        <taxon>Actinomycetota</taxon>
        <taxon>Actinomycetes</taxon>
        <taxon>Propionibacteriales</taxon>
        <taxon>Nocardioidaceae</taxon>
        <taxon>Nocardioides</taxon>
    </lineage>
</organism>
<evidence type="ECO:0000313" key="2">
    <source>
        <dbReference type="EMBL" id="MFC0221230.1"/>
    </source>
</evidence>
<name>A0ABV6DWW6_9ACTN</name>
<dbReference type="Gene3D" id="3.40.50.300">
    <property type="entry name" value="P-loop containing nucleotide triphosphate hydrolases"/>
    <property type="match status" value="1"/>
</dbReference>
<dbReference type="SUPFAM" id="SSF52540">
    <property type="entry name" value="P-loop containing nucleoside triphosphate hydrolases"/>
    <property type="match status" value="1"/>
</dbReference>
<feature type="region of interest" description="Disordered" evidence="1">
    <location>
        <begin position="80"/>
        <end position="105"/>
    </location>
</feature>
<dbReference type="EMBL" id="JBHLXH010000001">
    <property type="protein sequence ID" value="MFC0221230.1"/>
    <property type="molecule type" value="Genomic_DNA"/>
</dbReference>
<dbReference type="Proteomes" id="UP001589698">
    <property type="component" value="Unassembled WGS sequence"/>
</dbReference>
<sequence>MALIVVCSAGGSPGVSTTTLALAFAWHRPVLLVDADPSGASAVFAGYLRGAQTPGGGLIRLALAHRDGALAEALPHETLVLDPPPHQQRNESPGAGAAPGARHGAGSGAGGVWFLAGIRDHRQAPSVVPLWEPLAEQLRAMDAHGQDVIVDAGRLGLAGWPRELIVGADLALLMTRTSLPALAASRSYADMLREHFASVGGLDRLGILTVDEHHRGPTKTHMLPSVRPYTPRQIEKALAMPVVASLPWAPDAAEVYSHGARPPRKFAESVFVAGCRAASGAIAGHISTRATTRHSILTPTTAGRT</sequence>
<accession>A0ABV6DWW6</accession>
<reference evidence="2 3" key="1">
    <citation type="submission" date="2024-09" db="EMBL/GenBank/DDBJ databases">
        <authorList>
            <person name="Sun Q."/>
            <person name="Mori K."/>
        </authorList>
    </citation>
    <scope>NUCLEOTIDE SEQUENCE [LARGE SCALE GENOMIC DNA]</scope>
    <source>
        <strain evidence="2 3">CCM 8654</strain>
    </source>
</reference>
<keyword evidence="3" id="KW-1185">Reference proteome</keyword>
<proteinExistence type="predicted"/>
<gene>
    <name evidence="2" type="ORF">ACFFJG_01955</name>
</gene>
<evidence type="ECO:0000256" key="1">
    <source>
        <dbReference type="SAM" id="MobiDB-lite"/>
    </source>
</evidence>